<accession>A0ABN3U2H1</accession>
<sequence length="77" mass="8553">MIVIIAITCTALLFLAAYLWLTLTFGFRARGTVFHSDRENSPSRRRKRTLWVVTRSASPPAGGPSPEQAPHEPENTS</sequence>
<dbReference type="RefSeq" id="WP_344449662.1">
    <property type="nucleotide sequence ID" value="NZ_BAAATZ010000006.1"/>
</dbReference>
<gene>
    <name evidence="2" type="ORF">GCM10010439_16830</name>
</gene>
<evidence type="ECO:0008006" key="4">
    <source>
        <dbReference type="Google" id="ProtNLM"/>
    </source>
</evidence>
<dbReference type="EMBL" id="BAAATZ010000006">
    <property type="protein sequence ID" value="GAA2722921.1"/>
    <property type="molecule type" value="Genomic_DNA"/>
</dbReference>
<feature type="region of interest" description="Disordered" evidence="1">
    <location>
        <begin position="35"/>
        <end position="77"/>
    </location>
</feature>
<name>A0ABN3U2H1_9ACTN</name>
<comment type="caution">
    <text evidence="2">The sequence shown here is derived from an EMBL/GenBank/DDBJ whole genome shotgun (WGS) entry which is preliminary data.</text>
</comment>
<evidence type="ECO:0000256" key="1">
    <source>
        <dbReference type="SAM" id="MobiDB-lite"/>
    </source>
</evidence>
<protein>
    <recommendedName>
        <fullName evidence="4">Secreted protein</fullName>
    </recommendedName>
</protein>
<keyword evidence="3" id="KW-1185">Reference proteome</keyword>
<feature type="compositionally biased region" description="Low complexity" evidence="1">
    <location>
        <begin position="56"/>
        <end position="66"/>
    </location>
</feature>
<organism evidence="2 3">
    <name type="scientific">Actinocorallia aurantiaca</name>
    <dbReference type="NCBI Taxonomy" id="46204"/>
    <lineage>
        <taxon>Bacteria</taxon>
        <taxon>Bacillati</taxon>
        <taxon>Actinomycetota</taxon>
        <taxon>Actinomycetes</taxon>
        <taxon>Streptosporangiales</taxon>
        <taxon>Thermomonosporaceae</taxon>
        <taxon>Actinocorallia</taxon>
    </lineage>
</organism>
<evidence type="ECO:0000313" key="3">
    <source>
        <dbReference type="Proteomes" id="UP001501842"/>
    </source>
</evidence>
<dbReference type="Proteomes" id="UP001501842">
    <property type="component" value="Unassembled WGS sequence"/>
</dbReference>
<proteinExistence type="predicted"/>
<reference evidence="2 3" key="1">
    <citation type="journal article" date="2019" name="Int. J. Syst. Evol. Microbiol.">
        <title>The Global Catalogue of Microorganisms (GCM) 10K type strain sequencing project: providing services to taxonomists for standard genome sequencing and annotation.</title>
        <authorList>
            <consortium name="The Broad Institute Genomics Platform"/>
            <consortium name="The Broad Institute Genome Sequencing Center for Infectious Disease"/>
            <person name="Wu L."/>
            <person name="Ma J."/>
        </authorList>
    </citation>
    <scope>NUCLEOTIDE SEQUENCE [LARGE SCALE GENOMIC DNA]</scope>
    <source>
        <strain evidence="2 3">JCM 8201</strain>
    </source>
</reference>
<evidence type="ECO:0000313" key="2">
    <source>
        <dbReference type="EMBL" id="GAA2722921.1"/>
    </source>
</evidence>